<dbReference type="EMBL" id="QNRX01000025">
    <property type="protein sequence ID" value="RBP58098.1"/>
    <property type="molecule type" value="Genomic_DNA"/>
</dbReference>
<proteinExistence type="predicted"/>
<dbReference type="Proteomes" id="UP000253490">
    <property type="component" value="Unassembled WGS sequence"/>
</dbReference>
<gene>
    <name evidence="1" type="ORF">DES36_12533</name>
</gene>
<comment type="caution">
    <text evidence="1">The sequence shown here is derived from an EMBL/GenBank/DDBJ whole genome shotgun (WGS) entry which is preliminary data.</text>
</comment>
<reference evidence="1 2" key="1">
    <citation type="submission" date="2018-06" db="EMBL/GenBank/DDBJ databases">
        <title>Genomic Encyclopedia of Type Strains, Phase IV (KMG-IV): sequencing the most valuable type-strain genomes for metagenomic binning, comparative biology and taxonomic classification.</title>
        <authorList>
            <person name="Goeker M."/>
        </authorList>
    </citation>
    <scope>NUCLEOTIDE SEQUENCE [LARGE SCALE GENOMIC DNA]</scope>
    <source>
        <strain evidence="1 2">DSM 22112</strain>
    </source>
</reference>
<organism evidence="1 2">
    <name type="scientific">Alkalibaculum bacchi</name>
    <dbReference type="NCBI Taxonomy" id="645887"/>
    <lineage>
        <taxon>Bacteria</taxon>
        <taxon>Bacillati</taxon>
        <taxon>Bacillota</taxon>
        <taxon>Clostridia</taxon>
        <taxon>Eubacteriales</taxon>
        <taxon>Eubacteriaceae</taxon>
        <taxon>Alkalibaculum</taxon>
    </lineage>
</organism>
<protein>
    <recommendedName>
        <fullName evidence="3">Acetyltransferase (GNAT) family protein</fullName>
    </recommendedName>
</protein>
<name>A0A366HZE0_9FIRM</name>
<evidence type="ECO:0008006" key="3">
    <source>
        <dbReference type="Google" id="ProtNLM"/>
    </source>
</evidence>
<evidence type="ECO:0000313" key="2">
    <source>
        <dbReference type="Proteomes" id="UP000253490"/>
    </source>
</evidence>
<dbReference type="Gene3D" id="3.40.630.30">
    <property type="match status" value="1"/>
</dbReference>
<dbReference type="OrthoDB" id="9802211at2"/>
<dbReference type="AlphaFoldDB" id="A0A366HZE0"/>
<sequence>MVGFFSLALKTIRIPIIDTMSKNLKQKLGKLADDDNNIVVYLIGQLGRSTEYDKTVINGKKMLQDCYDLIGSARDIVGGRLILIECKRIDKVCQFYEDEGYIDITENGYDLKQYVRFIK</sequence>
<accession>A0A366HZE0</accession>
<keyword evidence="2" id="KW-1185">Reference proteome</keyword>
<evidence type="ECO:0000313" key="1">
    <source>
        <dbReference type="EMBL" id="RBP58098.1"/>
    </source>
</evidence>